<dbReference type="AlphaFoldDB" id="V6RY20"/>
<evidence type="ECO:0000313" key="3">
    <source>
        <dbReference type="EMBL" id="TWI09354.1"/>
    </source>
</evidence>
<dbReference type="RefSeq" id="WP_023571114.1">
    <property type="nucleotide sequence ID" value="NZ_AVBI01000018.1"/>
</dbReference>
<accession>V6RY20</accession>
<protein>
    <recommendedName>
        <fullName evidence="2">Inner membrane protein YgaP-like transmembrane domain-containing protein</fullName>
    </recommendedName>
</protein>
<sequence length="70" mass="7539">MKANMGKRDRFIRIGIAIVLAVLVATETLTGTLGYIALGAGIILLLTSFINFCPLYTALGINTNEKPKNE</sequence>
<keyword evidence="1" id="KW-0472">Membrane</keyword>
<evidence type="ECO:0000256" key="1">
    <source>
        <dbReference type="SAM" id="Phobius"/>
    </source>
</evidence>
<keyword evidence="1" id="KW-1133">Transmembrane helix</keyword>
<comment type="caution">
    <text evidence="3">The sequence shown here is derived from an EMBL/GenBank/DDBJ whole genome shotgun (WGS) entry which is preliminary data.</text>
</comment>
<keyword evidence="4" id="KW-1185">Reference proteome</keyword>
<keyword evidence="1" id="KW-0812">Transmembrane</keyword>
<organism evidence="3 4">
    <name type="scientific">Flavobacterium cauense R2A-7</name>
    <dbReference type="NCBI Taxonomy" id="1341154"/>
    <lineage>
        <taxon>Bacteria</taxon>
        <taxon>Pseudomonadati</taxon>
        <taxon>Bacteroidota</taxon>
        <taxon>Flavobacteriia</taxon>
        <taxon>Flavobacteriales</taxon>
        <taxon>Flavobacteriaceae</taxon>
        <taxon>Flavobacterium</taxon>
    </lineage>
</organism>
<dbReference type="Pfam" id="PF11127">
    <property type="entry name" value="YgaP-like_TM"/>
    <property type="match status" value="1"/>
</dbReference>
<evidence type="ECO:0000259" key="2">
    <source>
        <dbReference type="Pfam" id="PF11127"/>
    </source>
</evidence>
<dbReference type="EMBL" id="VLKQ01000012">
    <property type="protein sequence ID" value="TWI09354.1"/>
    <property type="molecule type" value="Genomic_DNA"/>
</dbReference>
<evidence type="ECO:0000313" key="4">
    <source>
        <dbReference type="Proteomes" id="UP000319848"/>
    </source>
</evidence>
<gene>
    <name evidence="3" type="ORF">IP98_02516</name>
</gene>
<feature type="transmembrane region" description="Helical" evidence="1">
    <location>
        <begin position="35"/>
        <end position="59"/>
    </location>
</feature>
<name>V6RY20_9FLAO</name>
<dbReference type="InterPro" id="IPR021309">
    <property type="entry name" value="YgaP-like_TM"/>
</dbReference>
<dbReference type="Proteomes" id="UP000319848">
    <property type="component" value="Unassembled WGS sequence"/>
</dbReference>
<feature type="transmembrane region" description="Helical" evidence="1">
    <location>
        <begin position="12"/>
        <end position="29"/>
    </location>
</feature>
<dbReference type="STRING" id="1341154.FCR2A7T_20000"/>
<reference evidence="3 4" key="1">
    <citation type="journal article" date="2015" name="Stand. Genomic Sci.">
        <title>Genomic Encyclopedia of Bacterial and Archaeal Type Strains, Phase III: the genomes of soil and plant-associated and newly described type strains.</title>
        <authorList>
            <person name="Whitman W.B."/>
            <person name="Woyke T."/>
            <person name="Klenk H.P."/>
            <person name="Zhou Y."/>
            <person name="Lilburn T.G."/>
            <person name="Beck B.J."/>
            <person name="De Vos P."/>
            <person name="Vandamme P."/>
            <person name="Eisen J.A."/>
            <person name="Garrity G."/>
            <person name="Hugenholtz P."/>
            <person name="Kyrpides N.C."/>
        </authorList>
    </citation>
    <scope>NUCLEOTIDE SEQUENCE [LARGE SCALE GENOMIC DNA]</scope>
    <source>
        <strain evidence="3 4">CGMCC 1.7270</strain>
    </source>
</reference>
<feature type="domain" description="Inner membrane protein YgaP-like transmembrane" evidence="2">
    <location>
        <begin position="1"/>
        <end position="66"/>
    </location>
</feature>
<proteinExistence type="predicted"/>